<evidence type="ECO:0000313" key="2">
    <source>
        <dbReference type="EMBL" id="JAP78094.1"/>
    </source>
</evidence>
<keyword evidence="1" id="KW-0732">Signal</keyword>
<protein>
    <submittedName>
        <fullName evidence="2">Lipocalin</fullName>
    </submittedName>
</protein>
<organism evidence="2">
    <name type="scientific">Rhipicephalus appendiculatus</name>
    <name type="common">Brown ear tick</name>
    <dbReference type="NCBI Taxonomy" id="34631"/>
    <lineage>
        <taxon>Eukaryota</taxon>
        <taxon>Metazoa</taxon>
        <taxon>Ecdysozoa</taxon>
        <taxon>Arthropoda</taxon>
        <taxon>Chelicerata</taxon>
        <taxon>Arachnida</taxon>
        <taxon>Acari</taxon>
        <taxon>Parasitiformes</taxon>
        <taxon>Ixodida</taxon>
        <taxon>Ixodoidea</taxon>
        <taxon>Ixodidae</taxon>
        <taxon>Rhipicephalinae</taxon>
        <taxon>Rhipicephalus</taxon>
        <taxon>Rhipicephalus</taxon>
    </lineage>
</organism>
<dbReference type="InterPro" id="IPR012674">
    <property type="entry name" value="Calycin"/>
</dbReference>
<dbReference type="Gene3D" id="2.40.128.20">
    <property type="match status" value="1"/>
</dbReference>
<sequence>MYPILLTILCTPYVSSHEIPKVEMKMWQLYDLLNTTKRIWILSISQPVIYEGKEAECINYRTKNLTTTDVTLLYKVVLVKEVRKFKVNATIQTYTYPTYPSMKMKDWNGINVVKVLIYWGYFSRCGIFFVMSEDDPHAVPWCEVHVQGPQLRAAYSRPPYSYTACDKKFYELCGQHRKQIFLAHTGCPNVTMPELPNAGNGR</sequence>
<feature type="signal peptide" evidence="1">
    <location>
        <begin position="1"/>
        <end position="16"/>
    </location>
</feature>
<proteinExistence type="predicted"/>
<feature type="chain" id="PRO_5007284947" evidence="1">
    <location>
        <begin position="17"/>
        <end position="202"/>
    </location>
</feature>
<dbReference type="EMBL" id="GEDV01010463">
    <property type="protein sequence ID" value="JAP78094.1"/>
    <property type="molecule type" value="Transcribed_RNA"/>
</dbReference>
<dbReference type="AlphaFoldDB" id="A0A131YFI8"/>
<evidence type="ECO:0000256" key="1">
    <source>
        <dbReference type="SAM" id="SignalP"/>
    </source>
</evidence>
<name>A0A131YFI8_RHIAP</name>
<accession>A0A131YFI8</accession>
<reference evidence="2" key="1">
    <citation type="journal article" date="2016" name="Ticks Tick Borne Dis.">
        <title>De novo assembly and annotation of the salivary gland transcriptome of Rhipicephalus appendiculatus male and female ticks during blood feeding.</title>
        <authorList>
            <person name="de Castro M.H."/>
            <person name="de Klerk D."/>
            <person name="Pienaar R."/>
            <person name="Latif A.A."/>
            <person name="Rees D.J."/>
            <person name="Mans B.J."/>
        </authorList>
    </citation>
    <scope>NUCLEOTIDE SEQUENCE</scope>
    <source>
        <tissue evidence="2">Salivary glands</tissue>
    </source>
</reference>